<name>A0A9W6J016_9HYPH</name>
<dbReference type="EMBL" id="BSFI01000007">
    <property type="protein sequence ID" value="GLK67837.1"/>
    <property type="molecule type" value="Genomic_DNA"/>
</dbReference>
<evidence type="ECO:0000313" key="3">
    <source>
        <dbReference type="Proteomes" id="UP001143372"/>
    </source>
</evidence>
<dbReference type="AlphaFoldDB" id="A0A9W6J016"/>
<accession>A0A9W6J016</accession>
<feature type="region of interest" description="Disordered" evidence="1">
    <location>
        <begin position="1"/>
        <end position="21"/>
    </location>
</feature>
<keyword evidence="3" id="KW-1185">Reference proteome</keyword>
<reference evidence="2" key="1">
    <citation type="journal article" date="2014" name="Int. J. Syst. Evol. Microbiol.">
        <title>Complete genome sequence of Corynebacterium casei LMG S-19264T (=DSM 44701T), isolated from a smear-ripened cheese.</title>
        <authorList>
            <consortium name="US DOE Joint Genome Institute (JGI-PGF)"/>
            <person name="Walter F."/>
            <person name="Albersmeier A."/>
            <person name="Kalinowski J."/>
            <person name="Ruckert C."/>
        </authorList>
    </citation>
    <scope>NUCLEOTIDE SEQUENCE</scope>
    <source>
        <strain evidence="2">VKM B-2347</strain>
    </source>
</reference>
<organism evidence="2 3">
    <name type="scientific">Hansschlegelia plantiphila</name>
    <dbReference type="NCBI Taxonomy" id="374655"/>
    <lineage>
        <taxon>Bacteria</taxon>
        <taxon>Pseudomonadati</taxon>
        <taxon>Pseudomonadota</taxon>
        <taxon>Alphaproteobacteria</taxon>
        <taxon>Hyphomicrobiales</taxon>
        <taxon>Methylopilaceae</taxon>
        <taxon>Hansschlegelia</taxon>
    </lineage>
</organism>
<proteinExistence type="predicted"/>
<dbReference type="RefSeq" id="WP_271168086.1">
    <property type="nucleotide sequence ID" value="NZ_BSFI01000007.1"/>
</dbReference>
<dbReference type="Proteomes" id="UP001143372">
    <property type="component" value="Unassembled WGS sequence"/>
</dbReference>
<evidence type="ECO:0000256" key="1">
    <source>
        <dbReference type="SAM" id="MobiDB-lite"/>
    </source>
</evidence>
<reference evidence="2" key="2">
    <citation type="submission" date="2023-01" db="EMBL/GenBank/DDBJ databases">
        <authorList>
            <person name="Sun Q."/>
            <person name="Evtushenko L."/>
        </authorList>
    </citation>
    <scope>NUCLEOTIDE SEQUENCE</scope>
    <source>
        <strain evidence="2">VKM B-2347</strain>
    </source>
</reference>
<evidence type="ECO:0000313" key="2">
    <source>
        <dbReference type="EMBL" id="GLK67837.1"/>
    </source>
</evidence>
<comment type="caution">
    <text evidence="2">The sequence shown here is derived from an EMBL/GenBank/DDBJ whole genome shotgun (WGS) entry which is preliminary data.</text>
</comment>
<protein>
    <submittedName>
        <fullName evidence="2">Uncharacterized protein</fullName>
    </submittedName>
</protein>
<sequence length="73" mass="7954">MSDQAIGRTGKLFAASKADETTRSAREIIDRETAARDAKTARLRLARLEKEKADAKAAMKPKPKGRPTKTAEA</sequence>
<gene>
    <name evidence="2" type="ORF">GCM10008179_14750</name>
</gene>
<feature type="region of interest" description="Disordered" evidence="1">
    <location>
        <begin position="49"/>
        <end position="73"/>
    </location>
</feature>